<reference evidence="2" key="2">
    <citation type="submission" date="2025-08" db="UniProtKB">
        <authorList>
            <consortium name="RefSeq"/>
        </authorList>
    </citation>
    <scope>IDENTIFICATION</scope>
    <source>
        <tissue evidence="2">Young leaves</tissue>
    </source>
</reference>
<gene>
    <name evidence="2" type="primary">LOC113865651</name>
</gene>
<dbReference type="OrthoDB" id="2017825at2759"/>
<name>A0A8B8LJE9_ABRPR</name>
<keyword evidence="1" id="KW-1185">Reference proteome</keyword>
<dbReference type="RefSeq" id="XP_027356152.1">
    <property type="nucleotide sequence ID" value="XM_027500351.1"/>
</dbReference>
<organism evidence="1 2">
    <name type="scientific">Abrus precatorius</name>
    <name type="common">Indian licorice</name>
    <name type="synonym">Glycine abrus</name>
    <dbReference type="NCBI Taxonomy" id="3816"/>
    <lineage>
        <taxon>Eukaryota</taxon>
        <taxon>Viridiplantae</taxon>
        <taxon>Streptophyta</taxon>
        <taxon>Embryophyta</taxon>
        <taxon>Tracheophyta</taxon>
        <taxon>Spermatophyta</taxon>
        <taxon>Magnoliopsida</taxon>
        <taxon>eudicotyledons</taxon>
        <taxon>Gunneridae</taxon>
        <taxon>Pentapetalae</taxon>
        <taxon>rosids</taxon>
        <taxon>fabids</taxon>
        <taxon>Fabales</taxon>
        <taxon>Fabaceae</taxon>
        <taxon>Papilionoideae</taxon>
        <taxon>50 kb inversion clade</taxon>
        <taxon>NPAAA clade</taxon>
        <taxon>indigoferoid/millettioid clade</taxon>
        <taxon>Abreae</taxon>
        <taxon>Abrus</taxon>
    </lineage>
</organism>
<proteinExistence type="predicted"/>
<dbReference type="AlphaFoldDB" id="A0A8B8LJE9"/>
<protein>
    <submittedName>
        <fullName evidence="2">Uncharacterized protein LOC113865651</fullName>
    </submittedName>
</protein>
<dbReference type="PANTHER" id="PTHR35097">
    <property type="entry name" value="GDSL ESTERASE/LIPASE"/>
    <property type="match status" value="1"/>
</dbReference>
<accession>A0A8B8LJE9</accession>
<reference evidence="1" key="1">
    <citation type="journal article" date="2019" name="Toxins">
        <title>Detection of Abrin-Like and Prepropulchellin-Like Toxin Genes and Transcripts Using Whole Genome Sequencing and Full-Length Transcript Sequencing of Abrus precatorius.</title>
        <authorList>
            <person name="Hovde B.T."/>
            <person name="Daligault H.E."/>
            <person name="Hanschen E.R."/>
            <person name="Kunde Y.A."/>
            <person name="Johnson M.B."/>
            <person name="Starkenburg S.R."/>
            <person name="Johnson S.L."/>
        </authorList>
    </citation>
    <scope>NUCLEOTIDE SEQUENCE [LARGE SCALE GENOMIC DNA]</scope>
</reference>
<sequence>MESVGAVLDRLKSFAKSGQDFFDGLLHRRNPIEILKRLQRESFSDLMKLRDRQEKVEQILSFYQSSKDGPFREVTTHVRGHVDFLGAFLVLDNLNQHNLDAVNRSGIRTGVDSRLVFETTIGKNDNLAAEFVSTQKGKKEHVDQMPLSLAKLSYTANLNEWFSLMAIPIGAQCRDVAIASNSFHQLGKGLTDFSSFGPPLLNLHYGSAIGITVRHSNVIASLAQLVAGLGMPSGSNTMENRSSTFGQLMCQFPGGTKLSVLDVYHLPLSSRQLRNFGSFTIPIVLSKQREPSEAAPEALGTLVSTGSIAVMVESELDGFTKIGGWVEMNKSNPKSVQWAVTVSDISEDSFGWGLSFSGINGDSANGCHLQGESYLKFNMGNKFCLKPGFALAVDGNSKIAALMLRSNWSL</sequence>
<dbReference type="PANTHER" id="PTHR35097:SF1">
    <property type="entry name" value="GDSL ESTERASE_LIPASE"/>
    <property type="match status" value="1"/>
</dbReference>
<dbReference type="GeneID" id="113865651"/>
<dbReference type="KEGG" id="aprc:113865651"/>
<evidence type="ECO:0000313" key="2">
    <source>
        <dbReference type="RefSeq" id="XP_027356152.1"/>
    </source>
</evidence>
<evidence type="ECO:0000313" key="1">
    <source>
        <dbReference type="Proteomes" id="UP000694853"/>
    </source>
</evidence>
<dbReference type="Proteomes" id="UP000694853">
    <property type="component" value="Unplaced"/>
</dbReference>